<keyword evidence="1" id="KW-0808">Transferase</keyword>
<dbReference type="CDD" id="cd03801">
    <property type="entry name" value="GT4_PimA-like"/>
    <property type="match status" value="1"/>
</dbReference>
<evidence type="ECO:0000313" key="1">
    <source>
        <dbReference type="EMBL" id="RED47070.1"/>
    </source>
</evidence>
<dbReference type="AlphaFoldDB" id="A0A3D9HC70"/>
<comment type="caution">
    <text evidence="1">The sequence shown here is derived from an EMBL/GenBank/DDBJ whole genome shotgun (WGS) entry which is preliminary data.</text>
</comment>
<dbReference type="SUPFAM" id="SSF53756">
    <property type="entry name" value="UDP-Glycosyltransferase/glycogen phosphorylase"/>
    <property type="match status" value="1"/>
</dbReference>
<dbReference type="GO" id="GO:0016757">
    <property type="term" value="F:glycosyltransferase activity"/>
    <property type="evidence" value="ECO:0007669"/>
    <property type="project" value="TreeGrafter"/>
</dbReference>
<gene>
    <name evidence="1" type="ORF">DFQ10_101851</name>
</gene>
<evidence type="ECO:0000313" key="2">
    <source>
        <dbReference type="Proteomes" id="UP000256980"/>
    </source>
</evidence>
<name>A0A3D9HC70_9FLAO</name>
<dbReference type="RefSeq" id="WP_115816108.1">
    <property type="nucleotide sequence ID" value="NZ_QRDV01000001.1"/>
</dbReference>
<dbReference type="Proteomes" id="UP000256980">
    <property type="component" value="Unassembled WGS sequence"/>
</dbReference>
<dbReference type="PANTHER" id="PTHR45947">
    <property type="entry name" value="SULFOQUINOVOSYL TRANSFERASE SQD2"/>
    <property type="match status" value="1"/>
</dbReference>
<accession>A0A3D9HC70</accession>
<organism evidence="1 2">
    <name type="scientific">Winogradskyella eximia</name>
    <dbReference type="NCBI Taxonomy" id="262006"/>
    <lineage>
        <taxon>Bacteria</taxon>
        <taxon>Pseudomonadati</taxon>
        <taxon>Bacteroidota</taxon>
        <taxon>Flavobacteriia</taxon>
        <taxon>Flavobacteriales</taxon>
        <taxon>Flavobacteriaceae</taxon>
        <taxon>Winogradskyella</taxon>
    </lineage>
</organism>
<reference evidence="1 2" key="1">
    <citation type="submission" date="2018-07" db="EMBL/GenBank/DDBJ databases">
        <title>Genomic Encyclopedia of Type Strains, Phase III (KMG-III): the genomes of soil and plant-associated and newly described type strains.</title>
        <authorList>
            <person name="Whitman W."/>
        </authorList>
    </citation>
    <scope>NUCLEOTIDE SEQUENCE [LARGE SCALE GENOMIC DNA]</scope>
    <source>
        <strain evidence="1 2">CECT 7946</strain>
    </source>
</reference>
<dbReference type="OrthoDB" id="9790710at2"/>
<keyword evidence="2" id="KW-1185">Reference proteome</keyword>
<sequence length="363" mass="41651">MKILWLAPNFNHYKARFLNHLAEENGINLTILSGTGRDNMGDEELHTQWSFKQLKVNVSKKDFGNSKVVKQELKNVFGNFDWILIPAEKKNLPLFLYAKNLRKKNSGVKLFSYNHPILKSGNGKITFIDKVLTKFYYKSFDRVIFYTHKSCDWAVENKLINSKKAYWANNTIDNTEVEKFYTFQLPPENETRIVFIGRLIASKKIEVLIEYIQKLKRTIPDLKLDIIGDGPEKAIVEHALKENEDIYWHGTLVDEAKIAPIMKKASLVFIPGHSGLSINHAFAYGRPYVTLEGPSHAPELEYIEEGSNGFVLKEDVDANVSKIENLLVNRGVLEQFCENAKLKGMDLSVQNWVQQIKTSLLDE</sequence>
<dbReference type="InterPro" id="IPR050194">
    <property type="entry name" value="Glycosyltransferase_grp1"/>
</dbReference>
<dbReference type="EMBL" id="QRDV01000001">
    <property type="protein sequence ID" value="RED47070.1"/>
    <property type="molecule type" value="Genomic_DNA"/>
</dbReference>
<dbReference type="PANTHER" id="PTHR45947:SF3">
    <property type="entry name" value="SULFOQUINOVOSYL TRANSFERASE SQD2"/>
    <property type="match status" value="1"/>
</dbReference>
<dbReference type="Gene3D" id="3.40.50.2000">
    <property type="entry name" value="Glycogen Phosphorylase B"/>
    <property type="match status" value="2"/>
</dbReference>
<proteinExistence type="predicted"/>
<dbReference type="Pfam" id="PF13692">
    <property type="entry name" value="Glyco_trans_1_4"/>
    <property type="match status" value="1"/>
</dbReference>
<protein>
    <submittedName>
        <fullName evidence="1">Glycosyltransferase involved in cell wall biosynthesis</fullName>
    </submittedName>
</protein>